<dbReference type="EMBL" id="SODV01000001">
    <property type="protein sequence ID" value="TDX01992.1"/>
    <property type="molecule type" value="Genomic_DNA"/>
</dbReference>
<sequence length="235" mass="26668">MNLRVLMYHSTSATGPNDDLTVDVARLEAHFAALARGGYTTLLMSELLAMAQRMPNGLWPSLPPRSVLLTFDDGFRDNFEIAYPLAVQYGVKLNFFIVPTFIREGSYRGKPCMTREELLSMDPDVVEFGLHSYAHTSYGDLSSEEMGADIRRCKAFFAAKGIPYQPCVAYPYGAYPQDVSALVDEGIRFGFRIGNRLNPWPLQHPYLIQRMDIRGTDPRWTFRAGLRVGRKWLPF</sequence>
<dbReference type="OrthoDB" id="9778320at2"/>
<keyword evidence="5" id="KW-1185">Reference proteome</keyword>
<dbReference type="GO" id="GO:0016810">
    <property type="term" value="F:hydrolase activity, acting on carbon-nitrogen (but not peptide) bonds"/>
    <property type="evidence" value="ECO:0007669"/>
    <property type="project" value="InterPro"/>
</dbReference>
<dbReference type="PROSITE" id="PS51677">
    <property type="entry name" value="NODB"/>
    <property type="match status" value="1"/>
</dbReference>
<dbReference type="InterPro" id="IPR002509">
    <property type="entry name" value="NODB_dom"/>
</dbReference>
<dbReference type="GO" id="GO:0005975">
    <property type="term" value="P:carbohydrate metabolic process"/>
    <property type="evidence" value="ECO:0007669"/>
    <property type="project" value="InterPro"/>
</dbReference>
<evidence type="ECO:0000313" key="5">
    <source>
        <dbReference type="Proteomes" id="UP000294498"/>
    </source>
</evidence>
<dbReference type="Gene3D" id="3.20.20.370">
    <property type="entry name" value="Glycoside hydrolase/deacetylase"/>
    <property type="match status" value="1"/>
</dbReference>
<evidence type="ECO:0000259" key="3">
    <source>
        <dbReference type="PROSITE" id="PS51677"/>
    </source>
</evidence>
<organism evidence="4 5">
    <name type="scientific">Dinghuibacter silviterrae</name>
    <dbReference type="NCBI Taxonomy" id="1539049"/>
    <lineage>
        <taxon>Bacteria</taxon>
        <taxon>Pseudomonadati</taxon>
        <taxon>Bacteroidota</taxon>
        <taxon>Chitinophagia</taxon>
        <taxon>Chitinophagales</taxon>
        <taxon>Chitinophagaceae</taxon>
        <taxon>Dinghuibacter</taxon>
    </lineage>
</organism>
<dbReference type="PANTHER" id="PTHR34216:SF3">
    <property type="entry name" value="POLY-BETA-1,6-N-ACETYL-D-GLUCOSAMINE N-DEACETYLASE"/>
    <property type="match status" value="1"/>
</dbReference>
<keyword evidence="2" id="KW-0732">Signal</keyword>
<dbReference type="CDD" id="cd10918">
    <property type="entry name" value="CE4_NodB_like_5s_6s"/>
    <property type="match status" value="1"/>
</dbReference>
<gene>
    <name evidence="4" type="ORF">EDB95_3039</name>
</gene>
<dbReference type="Pfam" id="PF01522">
    <property type="entry name" value="Polysacc_deac_1"/>
    <property type="match status" value="1"/>
</dbReference>
<proteinExistence type="predicted"/>
<accession>A0A4R8DUE3</accession>
<dbReference type="InterPro" id="IPR051398">
    <property type="entry name" value="Polysacch_Deacetylase"/>
</dbReference>
<dbReference type="PANTHER" id="PTHR34216">
    <property type="match status" value="1"/>
</dbReference>
<evidence type="ECO:0000256" key="2">
    <source>
        <dbReference type="ARBA" id="ARBA00022729"/>
    </source>
</evidence>
<comment type="caution">
    <text evidence="4">The sequence shown here is derived from an EMBL/GenBank/DDBJ whole genome shotgun (WGS) entry which is preliminary data.</text>
</comment>
<dbReference type="RefSeq" id="WP_133994623.1">
    <property type="nucleotide sequence ID" value="NZ_SODV01000001.1"/>
</dbReference>
<evidence type="ECO:0000256" key="1">
    <source>
        <dbReference type="ARBA" id="ARBA00004613"/>
    </source>
</evidence>
<reference evidence="4 5" key="1">
    <citation type="submission" date="2019-03" db="EMBL/GenBank/DDBJ databases">
        <title>Genomic Encyclopedia of Type Strains, Phase IV (KMG-IV): sequencing the most valuable type-strain genomes for metagenomic binning, comparative biology and taxonomic classification.</title>
        <authorList>
            <person name="Goeker M."/>
        </authorList>
    </citation>
    <scope>NUCLEOTIDE SEQUENCE [LARGE SCALE GENOMIC DNA]</scope>
    <source>
        <strain evidence="4 5">DSM 100059</strain>
    </source>
</reference>
<evidence type="ECO:0000313" key="4">
    <source>
        <dbReference type="EMBL" id="TDX01992.1"/>
    </source>
</evidence>
<dbReference type="GO" id="GO:0005576">
    <property type="term" value="C:extracellular region"/>
    <property type="evidence" value="ECO:0007669"/>
    <property type="project" value="UniProtKB-SubCell"/>
</dbReference>
<dbReference type="AlphaFoldDB" id="A0A4R8DUE3"/>
<dbReference type="Proteomes" id="UP000294498">
    <property type="component" value="Unassembled WGS sequence"/>
</dbReference>
<feature type="domain" description="NodB homology" evidence="3">
    <location>
        <begin position="65"/>
        <end position="235"/>
    </location>
</feature>
<dbReference type="SUPFAM" id="SSF88713">
    <property type="entry name" value="Glycoside hydrolase/deacetylase"/>
    <property type="match status" value="1"/>
</dbReference>
<dbReference type="InterPro" id="IPR011330">
    <property type="entry name" value="Glyco_hydro/deAcase_b/a-brl"/>
</dbReference>
<protein>
    <submittedName>
        <fullName evidence="4">Peptidoglycan/xylan/chitin deacetylase (PgdA/CDA1 family)</fullName>
    </submittedName>
</protein>
<name>A0A4R8DUE3_9BACT</name>
<comment type="subcellular location">
    <subcellularLocation>
        <location evidence="1">Secreted</location>
    </subcellularLocation>
</comment>